<evidence type="ECO:0000313" key="6">
    <source>
        <dbReference type="EMBL" id="AOS98431.1"/>
    </source>
</evidence>
<evidence type="ECO:0000256" key="5">
    <source>
        <dbReference type="SAM" id="Phobius"/>
    </source>
</evidence>
<keyword evidence="3 5" id="KW-1133">Transmembrane helix</keyword>
<dbReference type="OrthoDB" id="5573101at2"/>
<dbReference type="RefSeq" id="WP_069948294.1">
    <property type="nucleotide sequence ID" value="NZ_CP014143.1"/>
</dbReference>
<dbReference type="GO" id="GO:0016020">
    <property type="term" value="C:membrane"/>
    <property type="evidence" value="ECO:0007669"/>
    <property type="project" value="UniProtKB-SubCell"/>
</dbReference>
<dbReference type="InterPro" id="IPR001129">
    <property type="entry name" value="Membr-assoc_MAPEG"/>
</dbReference>
<keyword evidence="7" id="KW-1185">Reference proteome</keyword>
<protein>
    <submittedName>
        <fullName evidence="6">MAPEG family protein</fullName>
    </submittedName>
</protein>
<dbReference type="STRING" id="1769779.AUP74_03065"/>
<proteinExistence type="predicted"/>
<dbReference type="EMBL" id="CP014143">
    <property type="protein sequence ID" value="AOS98431.1"/>
    <property type="molecule type" value="Genomic_DNA"/>
</dbReference>
<dbReference type="PATRIC" id="fig|1769779.3.peg.3039"/>
<dbReference type="Pfam" id="PF01124">
    <property type="entry name" value="MAPEG"/>
    <property type="match status" value="1"/>
</dbReference>
<evidence type="ECO:0000313" key="7">
    <source>
        <dbReference type="Proteomes" id="UP000095672"/>
    </source>
</evidence>
<feature type="transmembrane region" description="Helical" evidence="5">
    <location>
        <begin position="6"/>
        <end position="27"/>
    </location>
</feature>
<accession>A0A1C9WBA7</accession>
<comment type="subcellular location">
    <subcellularLocation>
        <location evidence="1">Membrane</location>
    </subcellularLocation>
</comment>
<name>A0A1C9WBA7_9GAMM</name>
<dbReference type="Gene3D" id="1.20.120.550">
    <property type="entry name" value="Membrane associated eicosanoid/glutathione metabolism-like domain"/>
    <property type="match status" value="1"/>
</dbReference>
<feature type="transmembrane region" description="Helical" evidence="5">
    <location>
        <begin position="119"/>
        <end position="138"/>
    </location>
</feature>
<evidence type="ECO:0000256" key="4">
    <source>
        <dbReference type="ARBA" id="ARBA00023136"/>
    </source>
</evidence>
<organism evidence="6 7">
    <name type="scientific">Microbulbifer aggregans</name>
    <dbReference type="NCBI Taxonomy" id="1769779"/>
    <lineage>
        <taxon>Bacteria</taxon>
        <taxon>Pseudomonadati</taxon>
        <taxon>Pseudomonadota</taxon>
        <taxon>Gammaproteobacteria</taxon>
        <taxon>Cellvibrionales</taxon>
        <taxon>Microbulbiferaceae</taxon>
        <taxon>Microbulbifer</taxon>
    </lineage>
</organism>
<dbReference type="Proteomes" id="UP000095672">
    <property type="component" value="Chromosome"/>
</dbReference>
<keyword evidence="2 5" id="KW-0812">Transmembrane</keyword>
<evidence type="ECO:0000256" key="3">
    <source>
        <dbReference type="ARBA" id="ARBA00022989"/>
    </source>
</evidence>
<sequence>MPSHSPILLPVVALVAWSLVMWIWMYATRLPAIRASGLELDPTAPQGELMKQLPAQVRWKADNYNHLMEQPTLFYAIALVLALAGEGGGLNLALAWAYVGTRVVHSLFQALVNKIEVRFAIFVLSSLVLFVLTARAALALS</sequence>
<reference evidence="7" key="1">
    <citation type="submission" date="2016-01" db="EMBL/GenBank/DDBJ databases">
        <title>Complete genome sequence of Microbulbifer sp. CCB-MM1, a halophile isolated from Matang Mangrove Forest, Perak.</title>
        <authorList>
            <person name="Moh T.H."/>
            <person name="Dinesh B."/>
            <person name="Lau N.-S."/>
            <person name="Go F."/>
            <person name="Alexander Chong S.-C."/>
        </authorList>
    </citation>
    <scope>NUCLEOTIDE SEQUENCE [LARGE SCALE GENOMIC DNA]</scope>
    <source>
        <strain evidence="7">CCB-MM1</strain>
    </source>
</reference>
<feature type="transmembrane region" description="Helical" evidence="5">
    <location>
        <begin position="73"/>
        <end position="99"/>
    </location>
</feature>
<gene>
    <name evidence="6" type="ORF">AUP74_03065</name>
</gene>
<keyword evidence="4 5" id="KW-0472">Membrane</keyword>
<dbReference type="KEGG" id="micc:AUP74_03065"/>
<dbReference type="AlphaFoldDB" id="A0A1C9WBA7"/>
<dbReference type="InterPro" id="IPR023352">
    <property type="entry name" value="MAPEG-like_dom_sf"/>
</dbReference>
<dbReference type="SUPFAM" id="SSF161084">
    <property type="entry name" value="MAPEG domain-like"/>
    <property type="match status" value="1"/>
</dbReference>
<evidence type="ECO:0000256" key="2">
    <source>
        <dbReference type="ARBA" id="ARBA00022692"/>
    </source>
</evidence>
<evidence type="ECO:0000256" key="1">
    <source>
        <dbReference type="ARBA" id="ARBA00004370"/>
    </source>
</evidence>